<dbReference type="InterPro" id="IPR046674">
    <property type="entry name" value="DUF6544"/>
</dbReference>
<dbReference type="OrthoDB" id="509461at2759"/>
<dbReference type="Pfam" id="PF20181">
    <property type="entry name" value="DUF6544"/>
    <property type="match status" value="1"/>
</dbReference>
<keyword evidence="2" id="KW-1185">Reference proteome</keyword>
<organism evidence="1 2">
    <name type="scientific">Linnemannia elongata AG-77</name>
    <dbReference type="NCBI Taxonomy" id="1314771"/>
    <lineage>
        <taxon>Eukaryota</taxon>
        <taxon>Fungi</taxon>
        <taxon>Fungi incertae sedis</taxon>
        <taxon>Mucoromycota</taxon>
        <taxon>Mortierellomycotina</taxon>
        <taxon>Mortierellomycetes</taxon>
        <taxon>Mortierellales</taxon>
        <taxon>Mortierellaceae</taxon>
        <taxon>Linnemannia</taxon>
    </lineage>
</organism>
<dbReference type="Proteomes" id="UP000078512">
    <property type="component" value="Unassembled WGS sequence"/>
</dbReference>
<evidence type="ECO:0000313" key="1">
    <source>
        <dbReference type="EMBL" id="OAQ22096.1"/>
    </source>
</evidence>
<dbReference type="AlphaFoldDB" id="A0A197JC60"/>
<name>A0A197JC60_9FUNG</name>
<protein>
    <submittedName>
        <fullName evidence="1">Uncharacterized protein</fullName>
    </submittedName>
</protein>
<gene>
    <name evidence="1" type="ORF">K457DRAFT_131496</name>
</gene>
<accession>A0A197JC60</accession>
<reference evidence="1 2" key="1">
    <citation type="submission" date="2016-05" db="EMBL/GenBank/DDBJ databases">
        <title>Genome sequencing reveals origins of a unique bacterial endosymbiosis in the earliest lineages of terrestrial Fungi.</title>
        <authorList>
            <consortium name="DOE Joint Genome Institute"/>
            <person name="Uehling J."/>
            <person name="Gryganskyi A."/>
            <person name="Hameed K."/>
            <person name="Tschaplinski T."/>
            <person name="Misztal P."/>
            <person name="Wu S."/>
            <person name="Desiro A."/>
            <person name="Vande Pol N."/>
            <person name="Du Z.-Y."/>
            <person name="Zienkiewicz A."/>
            <person name="Zienkiewicz K."/>
            <person name="Morin E."/>
            <person name="Tisserant E."/>
            <person name="Splivallo R."/>
            <person name="Hainaut M."/>
            <person name="Henrissat B."/>
            <person name="Ohm R."/>
            <person name="Kuo A."/>
            <person name="Yan J."/>
            <person name="Lipzen A."/>
            <person name="Nolan M."/>
            <person name="Labutti K."/>
            <person name="Barry K."/>
            <person name="Goldstein A."/>
            <person name="Labbe J."/>
            <person name="Schadt C."/>
            <person name="Tuskan G."/>
            <person name="Grigoriev I."/>
            <person name="Martin F."/>
            <person name="Vilgalys R."/>
            <person name="Bonito G."/>
        </authorList>
    </citation>
    <scope>NUCLEOTIDE SEQUENCE [LARGE SCALE GENOMIC DNA]</scope>
    <source>
        <strain evidence="1 2">AG-77</strain>
    </source>
</reference>
<evidence type="ECO:0000313" key="2">
    <source>
        <dbReference type="Proteomes" id="UP000078512"/>
    </source>
</evidence>
<proteinExistence type="predicted"/>
<sequence length="223" mass="24430">MVTHLPVPAQRWLQHAITPGTQLRTTVELRQHGTIKLISWRPFTAMQVLAPLQGYIWAEKTSLFCLPVTGFDRLTDSTAEMRHSLFGHIPLVNESGPDLFRSAVGRLVSELVFVPAAALDPSVSWKPVDEQTVIAVVAHAGQTHDVQLTVNPSGALASVTLSRWAKIGKQPFQAHPFTAVFDEEGCFDGYTIPTKTTAGYGYNPDSNPTAAFITQTIDNAVFY</sequence>
<dbReference type="EMBL" id="KV442246">
    <property type="protein sequence ID" value="OAQ22096.1"/>
    <property type="molecule type" value="Genomic_DNA"/>
</dbReference>